<organism evidence="2 3">
    <name type="scientific">Faecalibacterium prausnitzii</name>
    <dbReference type="NCBI Taxonomy" id="853"/>
    <lineage>
        <taxon>Bacteria</taxon>
        <taxon>Bacillati</taxon>
        <taxon>Bacillota</taxon>
        <taxon>Clostridia</taxon>
        <taxon>Eubacteriales</taxon>
        <taxon>Oscillospiraceae</taxon>
        <taxon>Faecalibacterium</taxon>
    </lineage>
</organism>
<evidence type="ECO:0000313" key="2">
    <source>
        <dbReference type="EMBL" id="RGC15236.1"/>
    </source>
</evidence>
<dbReference type="Pfam" id="PF08238">
    <property type="entry name" value="Sel1"/>
    <property type="match status" value="4"/>
</dbReference>
<gene>
    <name evidence="2" type="ORF">DW855_13555</name>
</gene>
<dbReference type="PANTHER" id="PTHR11102:SF160">
    <property type="entry name" value="ERAD-ASSOCIATED E3 UBIQUITIN-PROTEIN LIGASE COMPONENT HRD3"/>
    <property type="match status" value="1"/>
</dbReference>
<dbReference type="EMBL" id="QVFB01000030">
    <property type="protein sequence ID" value="RGC15236.1"/>
    <property type="molecule type" value="Genomic_DNA"/>
</dbReference>
<accession>A0A3E2VWZ4</accession>
<dbReference type="SUPFAM" id="SSF81901">
    <property type="entry name" value="HCP-like"/>
    <property type="match status" value="2"/>
</dbReference>
<dbReference type="InterPro" id="IPR050767">
    <property type="entry name" value="Sel1_AlgK"/>
</dbReference>
<name>A0A3E2VWZ4_9FIRM</name>
<dbReference type="SMART" id="SM00671">
    <property type="entry name" value="SEL1"/>
    <property type="match status" value="4"/>
</dbReference>
<feature type="repeat" description="TPR" evidence="1">
    <location>
        <begin position="238"/>
        <end position="271"/>
    </location>
</feature>
<comment type="caution">
    <text evidence="2">The sequence shown here is derived from an EMBL/GenBank/DDBJ whole genome shotgun (WGS) entry which is preliminary data.</text>
</comment>
<dbReference type="InterPro" id="IPR006597">
    <property type="entry name" value="Sel1-like"/>
</dbReference>
<proteinExistence type="predicted"/>
<dbReference type="RefSeq" id="WP_117554893.1">
    <property type="nucleotide sequence ID" value="NZ_QVFB01000030.1"/>
</dbReference>
<protein>
    <submittedName>
        <fullName evidence="2">Sel1 repeat family protein</fullName>
    </submittedName>
</protein>
<keyword evidence="1" id="KW-0802">TPR repeat</keyword>
<dbReference type="PANTHER" id="PTHR11102">
    <property type="entry name" value="SEL-1-LIKE PROTEIN"/>
    <property type="match status" value="1"/>
</dbReference>
<dbReference type="InterPro" id="IPR019734">
    <property type="entry name" value="TPR_rpt"/>
</dbReference>
<dbReference type="InterPro" id="IPR011990">
    <property type="entry name" value="TPR-like_helical_dom_sf"/>
</dbReference>
<dbReference type="Gene3D" id="1.25.40.10">
    <property type="entry name" value="Tetratricopeptide repeat domain"/>
    <property type="match status" value="2"/>
</dbReference>
<dbReference type="AlphaFoldDB" id="A0A3E2VWZ4"/>
<evidence type="ECO:0000313" key="3">
    <source>
        <dbReference type="Proteomes" id="UP000260733"/>
    </source>
</evidence>
<sequence>MGLFNSLIYQAGRLTGKAVSAARAQIQEASEQKPQAAPEPQQPVLSPWEIRLQQARQFGTPSSEKFNIGMAYVNGTDGAPQDNEQAIYWFKEAASDGYGPGETALAQMFFEEMYDCPQEEGLCLMKKCADRDLAPMQNRLARVYEDMGDTRNYIRYLEIARQNDEGWAWQNLALEYALGGVLKQNQKKAHTYFLKAAEKGISDAQFCLYQQYRHALGVEQDLREAARWLRAAMDNDNVDALLEMAHIQEDGDELEEARKLYERAAELDSEEAAAWLEAHA</sequence>
<evidence type="ECO:0000256" key="1">
    <source>
        <dbReference type="PROSITE-ProRule" id="PRU00339"/>
    </source>
</evidence>
<dbReference type="Proteomes" id="UP000260733">
    <property type="component" value="Unassembled WGS sequence"/>
</dbReference>
<dbReference type="PROSITE" id="PS50005">
    <property type="entry name" value="TPR"/>
    <property type="match status" value="1"/>
</dbReference>
<reference evidence="2 3" key="1">
    <citation type="submission" date="2018-08" db="EMBL/GenBank/DDBJ databases">
        <title>A genome reference for cultivated species of the human gut microbiota.</title>
        <authorList>
            <person name="Zou Y."/>
            <person name="Xue W."/>
            <person name="Luo G."/>
        </authorList>
    </citation>
    <scope>NUCLEOTIDE SEQUENCE [LARGE SCALE GENOMIC DNA]</scope>
    <source>
        <strain evidence="2 3">AM37-13AC</strain>
    </source>
</reference>